<evidence type="ECO:0000313" key="2">
    <source>
        <dbReference type="Proteomes" id="UP000214975"/>
    </source>
</evidence>
<evidence type="ECO:0000313" key="1">
    <source>
        <dbReference type="EMBL" id="AST57579.1"/>
    </source>
</evidence>
<dbReference type="PANTHER" id="PTHR18901:SF38">
    <property type="entry name" value="PSEUDOURIDINE-5'-PHOSPHATASE"/>
    <property type="match status" value="1"/>
</dbReference>
<dbReference type="SFLD" id="SFLDG01135">
    <property type="entry name" value="C1.5.6:_HAD__Beta-PGM__Phospha"/>
    <property type="match status" value="1"/>
</dbReference>
<dbReference type="Gene3D" id="1.10.150.240">
    <property type="entry name" value="Putative phosphatase, domain 2"/>
    <property type="match status" value="1"/>
</dbReference>
<dbReference type="EMBL" id="CP016893">
    <property type="protein sequence ID" value="AST57579.1"/>
    <property type="molecule type" value="Genomic_DNA"/>
</dbReference>
<organism evidence="1 2">
    <name type="scientific">Thermoanaerobacterium thermosaccharolyticum</name>
    <name type="common">Clostridium thermosaccharolyticum</name>
    <dbReference type="NCBI Taxonomy" id="1517"/>
    <lineage>
        <taxon>Bacteria</taxon>
        <taxon>Bacillati</taxon>
        <taxon>Bacillota</taxon>
        <taxon>Clostridia</taxon>
        <taxon>Thermoanaerobacterales</taxon>
        <taxon>Thermoanaerobacteraceae</taxon>
        <taxon>Thermoanaerobacterium</taxon>
    </lineage>
</organism>
<dbReference type="InterPro" id="IPR023214">
    <property type="entry name" value="HAD_sf"/>
</dbReference>
<dbReference type="PANTHER" id="PTHR18901">
    <property type="entry name" value="2-DEOXYGLUCOSE-6-PHOSPHATE PHOSPHATASE 2"/>
    <property type="match status" value="1"/>
</dbReference>
<name>A0A223HYM5_THETR</name>
<reference evidence="1 2" key="1">
    <citation type="submission" date="2016-08" db="EMBL/GenBank/DDBJ databases">
        <title>A novel genetic cassette of butanologenic Thermoanaerobacterium thermosaccharolyticum that directly convert cellulose to butanol.</title>
        <authorList>
            <person name="Li T."/>
            <person name="He J."/>
        </authorList>
    </citation>
    <scope>NUCLEOTIDE SEQUENCE [LARGE SCALE GENOMIC DNA]</scope>
    <source>
        <strain evidence="1 2">TG57</strain>
    </source>
</reference>
<dbReference type="Proteomes" id="UP000214975">
    <property type="component" value="Chromosome"/>
</dbReference>
<dbReference type="Pfam" id="PF13419">
    <property type="entry name" value="HAD_2"/>
    <property type="match status" value="1"/>
</dbReference>
<dbReference type="SFLD" id="SFLDG01129">
    <property type="entry name" value="C1.5:_HAD__Beta-PGM__Phosphata"/>
    <property type="match status" value="1"/>
</dbReference>
<proteinExistence type="predicted"/>
<dbReference type="SUPFAM" id="SSF56784">
    <property type="entry name" value="HAD-like"/>
    <property type="match status" value="1"/>
</dbReference>
<dbReference type="AlphaFoldDB" id="A0A223HYM5"/>
<dbReference type="RefSeq" id="WP_045409353.1">
    <property type="nucleotide sequence ID" value="NZ_CP016893.1"/>
</dbReference>
<dbReference type="InterPro" id="IPR036412">
    <property type="entry name" value="HAD-like_sf"/>
</dbReference>
<dbReference type="SFLD" id="SFLDS00003">
    <property type="entry name" value="Haloacid_Dehalogenase"/>
    <property type="match status" value="1"/>
</dbReference>
<dbReference type="InterPro" id="IPR006439">
    <property type="entry name" value="HAD-SF_hydro_IA"/>
</dbReference>
<dbReference type="CDD" id="cd16423">
    <property type="entry name" value="HAD_BPGM-like"/>
    <property type="match status" value="1"/>
</dbReference>
<dbReference type="NCBIfam" id="TIGR01509">
    <property type="entry name" value="HAD-SF-IA-v3"/>
    <property type="match status" value="1"/>
</dbReference>
<dbReference type="PRINTS" id="PR00413">
    <property type="entry name" value="HADHALOGNASE"/>
</dbReference>
<protein>
    <submittedName>
        <fullName evidence="1">Haloacid Dehalogenase HAD-superfamily subfamily variant 3</fullName>
    </submittedName>
</protein>
<accession>A0A223HYM5</accession>
<dbReference type="Gene3D" id="3.40.50.1000">
    <property type="entry name" value="HAD superfamily/HAD-like"/>
    <property type="match status" value="1"/>
</dbReference>
<dbReference type="InterPro" id="IPR041492">
    <property type="entry name" value="HAD_2"/>
</dbReference>
<dbReference type="NCBIfam" id="TIGR01549">
    <property type="entry name" value="HAD-SF-IA-v1"/>
    <property type="match status" value="1"/>
</dbReference>
<dbReference type="InterPro" id="IPR023198">
    <property type="entry name" value="PGP-like_dom2"/>
</dbReference>
<sequence length="219" mass="24959">MFEAVIFDMDGVLIDSEPLHIQLEEEIFKEIGANVSFEEHISFVGTTSHYMWEYVKNKCNVPLTVEELVEMDRKRYIDYISKHDDAVKPIEGVGELVKELYSKKVKLAVASSSPIDVIELVVKRLKLKDYFNELVSGDFVKRSKPYPDIFLYAAEKLNVVPEKCLVVEDSNKGVLAAKSAGMKVVGFINPNSGNQDLRMSDMIIQSFYNINYEKLMMIS</sequence>
<gene>
    <name evidence="1" type="ORF">Thert_01555</name>
</gene>